<protein>
    <submittedName>
        <fullName evidence="2">Nucleotidyltransferase domain-containing protein</fullName>
    </submittedName>
</protein>
<evidence type="ECO:0000313" key="2">
    <source>
        <dbReference type="EMBL" id="MBM3332272.1"/>
    </source>
</evidence>
<feature type="domain" description="Polymerase nucleotidyl transferase" evidence="1">
    <location>
        <begin position="20"/>
        <end position="64"/>
    </location>
</feature>
<dbReference type="PANTHER" id="PTHR33933:SF1">
    <property type="entry name" value="PROTEIN ADENYLYLTRANSFERASE MNTA-RELATED"/>
    <property type="match status" value="1"/>
</dbReference>
<dbReference type="InterPro" id="IPR002934">
    <property type="entry name" value="Polymerase_NTP_transf_dom"/>
</dbReference>
<reference evidence="2" key="1">
    <citation type="submission" date="2019-03" db="EMBL/GenBank/DDBJ databases">
        <title>Lake Tanganyika Metagenome-Assembled Genomes (MAGs).</title>
        <authorList>
            <person name="Tran P."/>
        </authorList>
    </citation>
    <scope>NUCLEOTIDE SEQUENCE</scope>
    <source>
        <strain evidence="2">K_DeepCast_150m_m2_040</strain>
    </source>
</reference>
<comment type="caution">
    <text evidence="2">The sequence shown here is derived from an EMBL/GenBank/DDBJ whole genome shotgun (WGS) entry which is preliminary data.</text>
</comment>
<name>A0A937XFP5_UNCW3</name>
<accession>A0A937XFP5</accession>
<evidence type="ECO:0000259" key="1">
    <source>
        <dbReference type="Pfam" id="PF01909"/>
    </source>
</evidence>
<dbReference type="Pfam" id="PF01909">
    <property type="entry name" value="NTP_transf_2"/>
    <property type="match status" value="1"/>
</dbReference>
<dbReference type="CDD" id="cd05403">
    <property type="entry name" value="NT_KNTase_like"/>
    <property type="match status" value="1"/>
</dbReference>
<gene>
    <name evidence="2" type="ORF">FJY68_10580</name>
</gene>
<dbReference type="AlphaFoldDB" id="A0A937XFP5"/>
<evidence type="ECO:0000313" key="3">
    <source>
        <dbReference type="Proteomes" id="UP000779900"/>
    </source>
</evidence>
<proteinExistence type="predicted"/>
<dbReference type="PANTHER" id="PTHR33933">
    <property type="entry name" value="NUCLEOTIDYLTRANSFERASE"/>
    <property type="match status" value="1"/>
</dbReference>
<dbReference type="GO" id="GO:0016779">
    <property type="term" value="F:nucleotidyltransferase activity"/>
    <property type="evidence" value="ECO:0007669"/>
    <property type="project" value="InterPro"/>
</dbReference>
<dbReference type="EMBL" id="VGIR01000071">
    <property type="protein sequence ID" value="MBM3332272.1"/>
    <property type="molecule type" value="Genomic_DNA"/>
</dbReference>
<dbReference type="SUPFAM" id="SSF81301">
    <property type="entry name" value="Nucleotidyltransferase"/>
    <property type="match status" value="1"/>
</dbReference>
<dbReference type="Gene3D" id="3.30.460.10">
    <property type="entry name" value="Beta Polymerase, domain 2"/>
    <property type="match status" value="1"/>
</dbReference>
<organism evidence="2 3">
    <name type="scientific">candidate division WOR-3 bacterium</name>
    <dbReference type="NCBI Taxonomy" id="2052148"/>
    <lineage>
        <taxon>Bacteria</taxon>
        <taxon>Bacteria division WOR-3</taxon>
    </lineage>
</organism>
<sequence>MSTVNSTVRTPAEVRTILAEFRLGLESLYGDRLGGLYLFGSYARGEAEPGSDLDVLIVLDDVTDYPGEVDHTGSLASELSLRHGLSLSRVFLSRRAWTQGTDFFVKNVRKEGIAA</sequence>
<dbReference type="Proteomes" id="UP000779900">
    <property type="component" value="Unassembled WGS sequence"/>
</dbReference>
<dbReference type="InterPro" id="IPR043519">
    <property type="entry name" value="NT_sf"/>
</dbReference>
<dbReference type="InterPro" id="IPR052548">
    <property type="entry name" value="Type_VII_TA_antitoxin"/>
</dbReference>